<evidence type="ECO:0000256" key="1">
    <source>
        <dbReference type="SAM" id="SignalP"/>
    </source>
</evidence>
<evidence type="ECO:0000313" key="3">
    <source>
        <dbReference type="Proteomes" id="UP000663828"/>
    </source>
</evidence>
<organism evidence="2 3">
    <name type="scientific">Adineta ricciae</name>
    <name type="common">Rotifer</name>
    <dbReference type="NCBI Taxonomy" id="249248"/>
    <lineage>
        <taxon>Eukaryota</taxon>
        <taxon>Metazoa</taxon>
        <taxon>Spiralia</taxon>
        <taxon>Gnathifera</taxon>
        <taxon>Rotifera</taxon>
        <taxon>Eurotatoria</taxon>
        <taxon>Bdelloidea</taxon>
        <taxon>Adinetida</taxon>
        <taxon>Adinetidae</taxon>
        <taxon>Adineta</taxon>
    </lineage>
</organism>
<feature type="chain" id="PRO_5032634633" evidence="1">
    <location>
        <begin position="22"/>
        <end position="285"/>
    </location>
</feature>
<gene>
    <name evidence="2" type="ORF">XAT740_LOCUS44763</name>
</gene>
<sequence>MMSKYFLITVMVILQVYCCFTAPIDRQKRSTWDSHGMTRLHFGPPRSYEMWRDGTGQFRFGPPHSYEMWEEPGGRLRFGPPQQMSSAHPQEDEFFLRDYLCTAKAFSAIVIPSIVAREKRSLFGLMHDSDELDLKGRSMVRLDKSCNWYTYELDPTGNVFYDEKSYQCPSNTLASGYCILRWSDAVKECNSNANCTGYAMTDIANWHDLYDQGSEVAVQLYTSTLSPKNRPQEYSRWFVWRKTCWTFSAGPVSIDNTLENSVALLKPKASIILSFLTLVLGVTAL</sequence>
<accession>A0A815YRL5</accession>
<feature type="signal peptide" evidence="1">
    <location>
        <begin position="1"/>
        <end position="21"/>
    </location>
</feature>
<reference evidence="2" key="1">
    <citation type="submission" date="2021-02" db="EMBL/GenBank/DDBJ databases">
        <authorList>
            <person name="Nowell W R."/>
        </authorList>
    </citation>
    <scope>NUCLEOTIDE SEQUENCE</scope>
</reference>
<dbReference type="Proteomes" id="UP000663828">
    <property type="component" value="Unassembled WGS sequence"/>
</dbReference>
<name>A0A815YRL5_ADIRI</name>
<dbReference type="AlphaFoldDB" id="A0A815YRL5"/>
<evidence type="ECO:0000313" key="2">
    <source>
        <dbReference type="EMBL" id="CAF1574003.1"/>
    </source>
</evidence>
<dbReference type="EMBL" id="CAJNOR010005725">
    <property type="protein sequence ID" value="CAF1574003.1"/>
    <property type="molecule type" value="Genomic_DNA"/>
</dbReference>
<keyword evidence="3" id="KW-1185">Reference proteome</keyword>
<protein>
    <submittedName>
        <fullName evidence="2">Uncharacterized protein</fullName>
    </submittedName>
</protein>
<keyword evidence="1" id="KW-0732">Signal</keyword>
<comment type="caution">
    <text evidence="2">The sequence shown here is derived from an EMBL/GenBank/DDBJ whole genome shotgun (WGS) entry which is preliminary data.</text>
</comment>
<proteinExistence type="predicted"/>